<evidence type="ECO:0000256" key="1">
    <source>
        <dbReference type="SAM" id="Phobius"/>
    </source>
</evidence>
<evidence type="ECO:0000313" key="2">
    <source>
        <dbReference type="EMBL" id="CAD8083303.1"/>
    </source>
</evidence>
<gene>
    <name evidence="2" type="ORF">PSON_ATCC_30995.1.T0450008</name>
</gene>
<keyword evidence="1" id="KW-0472">Membrane</keyword>
<protein>
    <submittedName>
        <fullName evidence="2">Uncharacterized protein</fullName>
    </submittedName>
</protein>
<dbReference type="AlphaFoldDB" id="A0A8S1N1J7"/>
<feature type="transmembrane region" description="Helical" evidence="1">
    <location>
        <begin position="6"/>
        <end position="25"/>
    </location>
</feature>
<name>A0A8S1N1J7_9CILI</name>
<keyword evidence="3" id="KW-1185">Reference proteome</keyword>
<keyword evidence="1" id="KW-1133">Transmembrane helix</keyword>
<organism evidence="2 3">
    <name type="scientific">Paramecium sonneborni</name>
    <dbReference type="NCBI Taxonomy" id="65129"/>
    <lineage>
        <taxon>Eukaryota</taxon>
        <taxon>Sar</taxon>
        <taxon>Alveolata</taxon>
        <taxon>Ciliophora</taxon>
        <taxon>Intramacronucleata</taxon>
        <taxon>Oligohymenophorea</taxon>
        <taxon>Peniculida</taxon>
        <taxon>Parameciidae</taxon>
        <taxon>Paramecium</taxon>
    </lineage>
</organism>
<dbReference type="Proteomes" id="UP000692954">
    <property type="component" value="Unassembled WGS sequence"/>
</dbReference>
<reference evidence="2" key="1">
    <citation type="submission" date="2021-01" db="EMBL/GenBank/DDBJ databases">
        <authorList>
            <consortium name="Genoscope - CEA"/>
            <person name="William W."/>
        </authorList>
    </citation>
    <scope>NUCLEOTIDE SEQUENCE</scope>
</reference>
<sequence>MIFILCLLIYFHGISIFIVGIFQILESMKMYKIFRIKQIPFKYQIVIEGNHYTFVDTKQYEEILKDIFIKDQPCHHLKLQKDLKENSIQLENSSVNIEGYKIWEKYSPTILNYSWVFQVDSEDGGEFWKIMEEGSDFDGAPLGHGSYVHHYQRMKHQQKQIKK</sequence>
<evidence type="ECO:0000313" key="3">
    <source>
        <dbReference type="Proteomes" id="UP000692954"/>
    </source>
</evidence>
<comment type="caution">
    <text evidence="2">The sequence shown here is derived from an EMBL/GenBank/DDBJ whole genome shotgun (WGS) entry which is preliminary data.</text>
</comment>
<dbReference type="OrthoDB" id="630188at2759"/>
<accession>A0A8S1N1J7</accession>
<proteinExistence type="predicted"/>
<keyword evidence="1" id="KW-0812">Transmembrane</keyword>
<dbReference type="EMBL" id="CAJJDN010000045">
    <property type="protein sequence ID" value="CAD8083303.1"/>
    <property type="molecule type" value="Genomic_DNA"/>
</dbReference>